<feature type="region of interest" description="Disordered" evidence="1">
    <location>
        <begin position="47"/>
        <end position="117"/>
    </location>
</feature>
<dbReference type="Proteomes" id="UP001234989">
    <property type="component" value="Chromosome 1"/>
</dbReference>
<evidence type="ECO:0000256" key="1">
    <source>
        <dbReference type="SAM" id="MobiDB-lite"/>
    </source>
</evidence>
<accession>A0AAF0PT92</accession>
<evidence type="ECO:0000313" key="3">
    <source>
        <dbReference type="Proteomes" id="UP001234989"/>
    </source>
</evidence>
<evidence type="ECO:0008006" key="4">
    <source>
        <dbReference type="Google" id="ProtNLM"/>
    </source>
</evidence>
<protein>
    <recommendedName>
        <fullName evidence="4">Gag-pol polyprotein</fullName>
    </recommendedName>
</protein>
<feature type="compositionally biased region" description="Polar residues" evidence="1">
    <location>
        <begin position="63"/>
        <end position="79"/>
    </location>
</feature>
<name>A0AAF0PT92_SOLVR</name>
<organism evidence="2 3">
    <name type="scientific">Solanum verrucosum</name>
    <dbReference type="NCBI Taxonomy" id="315347"/>
    <lineage>
        <taxon>Eukaryota</taxon>
        <taxon>Viridiplantae</taxon>
        <taxon>Streptophyta</taxon>
        <taxon>Embryophyta</taxon>
        <taxon>Tracheophyta</taxon>
        <taxon>Spermatophyta</taxon>
        <taxon>Magnoliopsida</taxon>
        <taxon>eudicotyledons</taxon>
        <taxon>Gunneridae</taxon>
        <taxon>Pentapetalae</taxon>
        <taxon>asterids</taxon>
        <taxon>lamiids</taxon>
        <taxon>Solanales</taxon>
        <taxon>Solanaceae</taxon>
        <taxon>Solanoideae</taxon>
        <taxon>Solaneae</taxon>
        <taxon>Solanum</taxon>
    </lineage>
</organism>
<feature type="compositionally biased region" description="Polar residues" evidence="1">
    <location>
        <begin position="92"/>
        <end position="111"/>
    </location>
</feature>
<keyword evidence="3" id="KW-1185">Reference proteome</keyword>
<feature type="compositionally biased region" description="Basic and acidic residues" evidence="1">
    <location>
        <begin position="47"/>
        <end position="60"/>
    </location>
</feature>
<dbReference type="EMBL" id="CP133612">
    <property type="protein sequence ID" value="WMV10603.1"/>
    <property type="molecule type" value="Genomic_DNA"/>
</dbReference>
<sequence length="117" mass="13600">MVADMRNMMSLFVVGLKRLSSNESKEALLIGYMVISRLMIHVQQVEKDQRKDREEFENKRAKTTGNESRQQKSNVNRFSFQHKQKGLVPLSANATAPRNKFEYNSKNSQNFRARPAH</sequence>
<reference evidence="2" key="1">
    <citation type="submission" date="2023-08" db="EMBL/GenBank/DDBJ databases">
        <title>A de novo genome assembly of Solanum verrucosum Schlechtendal, a Mexican diploid species geographically isolated from the other diploid A-genome species in potato relatives.</title>
        <authorList>
            <person name="Hosaka K."/>
        </authorList>
    </citation>
    <scope>NUCLEOTIDE SEQUENCE</scope>
    <source>
        <tissue evidence="2">Young leaves</tissue>
    </source>
</reference>
<proteinExistence type="predicted"/>
<evidence type="ECO:0000313" key="2">
    <source>
        <dbReference type="EMBL" id="WMV10603.1"/>
    </source>
</evidence>
<dbReference type="AlphaFoldDB" id="A0AAF0PT92"/>
<gene>
    <name evidence="2" type="ORF">MTR67_003988</name>
</gene>